<protein>
    <submittedName>
        <fullName evidence="1">Uncharacterized protein</fullName>
    </submittedName>
</protein>
<gene>
    <name evidence="1" type="ORF">METZ01_LOCUS251437</name>
</gene>
<organism evidence="1">
    <name type="scientific">marine metagenome</name>
    <dbReference type="NCBI Taxonomy" id="408172"/>
    <lineage>
        <taxon>unclassified sequences</taxon>
        <taxon>metagenomes</taxon>
        <taxon>ecological metagenomes</taxon>
    </lineage>
</organism>
<dbReference type="EMBL" id="UINC01067171">
    <property type="protein sequence ID" value="SVB98583.1"/>
    <property type="molecule type" value="Genomic_DNA"/>
</dbReference>
<name>A0A382II91_9ZZZZ</name>
<evidence type="ECO:0000313" key="1">
    <source>
        <dbReference type="EMBL" id="SVB98583.1"/>
    </source>
</evidence>
<accession>A0A382II91</accession>
<proteinExistence type="predicted"/>
<reference evidence="1" key="1">
    <citation type="submission" date="2018-05" db="EMBL/GenBank/DDBJ databases">
        <authorList>
            <person name="Lanie J.A."/>
            <person name="Ng W.-L."/>
            <person name="Kazmierczak K.M."/>
            <person name="Andrzejewski T.M."/>
            <person name="Davidsen T.M."/>
            <person name="Wayne K.J."/>
            <person name="Tettelin H."/>
            <person name="Glass J.I."/>
            <person name="Rusch D."/>
            <person name="Podicherti R."/>
            <person name="Tsui H.-C.T."/>
            <person name="Winkler M.E."/>
        </authorList>
    </citation>
    <scope>NUCLEOTIDE SEQUENCE</scope>
</reference>
<feature type="non-terminal residue" evidence="1">
    <location>
        <position position="1"/>
    </location>
</feature>
<sequence length="45" mass="5030">STGLTSRGSQVRALFRLPLICFWRLKNFDVATKKMGIEWVCGVGS</sequence>
<dbReference type="AlphaFoldDB" id="A0A382II91"/>